<reference evidence="2 3" key="1">
    <citation type="journal article" date="2023" name="Plants (Basel)">
        <title>Bridging the Gap: Combining Genomics and Transcriptomics Approaches to Understand Stylosanthes scabra, an Orphan Legume from the Brazilian Caatinga.</title>
        <authorList>
            <person name="Ferreira-Neto J.R.C."/>
            <person name="da Silva M.D."/>
            <person name="Binneck E."/>
            <person name="de Melo N.F."/>
            <person name="da Silva R.H."/>
            <person name="de Melo A.L.T.M."/>
            <person name="Pandolfi V."/>
            <person name="Bustamante F.O."/>
            <person name="Brasileiro-Vidal A.C."/>
            <person name="Benko-Iseppon A.M."/>
        </authorList>
    </citation>
    <scope>NUCLEOTIDE SEQUENCE [LARGE SCALE GENOMIC DNA]</scope>
    <source>
        <tissue evidence="2">Leaves</tissue>
    </source>
</reference>
<comment type="caution">
    <text evidence="2">The sequence shown here is derived from an EMBL/GenBank/DDBJ whole genome shotgun (WGS) entry which is preliminary data.</text>
</comment>
<dbReference type="EMBL" id="JASCZI010030455">
    <property type="protein sequence ID" value="MED6122760.1"/>
    <property type="molecule type" value="Genomic_DNA"/>
</dbReference>
<proteinExistence type="predicted"/>
<evidence type="ECO:0000313" key="3">
    <source>
        <dbReference type="Proteomes" id="UP001341840"/>
    </source>
</evidence>
<protein>
    <recommendedName>
        <fullName evidence="1">Transposase MuDR plant domain-containing protein</fullName>
    </recommendedName>
</protein>
<keyword evidence="3" id="KW-1185">Reference proteome</keyword>
<name>A0ABU6RFR1_9FABA</name>
<dbReference type="Proteomes" id="UP001341840">
    <property type="component" value="Unassembled WGS sequence"/>
</dbReference>
<feature type="domain" description="Transposase MuDR plant" evidence="1">
    <location>
        <begin position="126"/>
        <end position="179"/>
    </location>
</feature>
<evidence type="ECO:0000259" key="1">
    <source>
        <dbReference type="Pfam" id="PF03108"/>
    </source>
</evidence>
<accession>A0ABU6RFR1</accession>
<sequence length="181" mass="20558">MPIVDEISMQQMFQCFQQTRAQVHVLELYVDFDVAVEVQDDPELNTERQTVLEVNHSDSEDEFEANYEISDEYADDEEGRAVVAVQTASNPPTNQHPFGVLPFMLAELPKYANMIVVDPDDGEFMFGMEYNSRKSVISAINNYTISKGVDYTVHESEPLTFYAKCKSYGSGCDWIIQTSLI</sequence>
<dbReference type="InterPro" id="IPR004332">
    <property type="entry name" value="Transposase_MuDR"/>
</dbReference>
<gene>
    <name evidence="2" type="ORF">PIB30_042888</name>
</gene>
<evidence type="ECO:0000313" key="2">
    <source>
        <dbReference type="EMBL" id="MED6122760.1"/>
    </source>
</evidence>
<dbReference type="Pfam" id="PF03108">
    <property type="entry name" value="DBD_Tnp_Mut"/>
    <property type="match status" value="1"/>
</dbReference>
<organism evidence="2 3">
    <name type="scientific">Stylosanthes scabra</name>
    <dbReference type="NCBI Taxonomy" id="79078"/>
    <lineage>
        <taxon>Eukaryota</taxon>
        <taxon>Viridiplantae</taxon>
        <taxon>Streptophyta</taxon>
        <taxon>Embryophyta</taxon>
        <taxon>Tracheophyta</taxon>
        <taxon>Spermatophyta</taxon>
        <taxon>Magnoliopsida</taxon>
        <taxon>eudicotyledons</taxon>
        <taxon>Gunneridae</taxon>
        <taxon>Pentapetalae</taxon>
        <taxon>rosids</taxon>
        <taxon>fabids</taxon>
        <taxon>Fabales</taxon>
        <taxon>Fabaceae</taxon>
        <taxon>Papilionoideae</taxon>
        <taxon>50 kb inversion clade</taxon>
        <taxon>dalbergioids sensu lato</taxon>
        <taxon>Dalbergieae</taxon>
        <taxon>Pterocarpus clade</taxon>
        <taxon>Stylosanthes</taxon>
    </lineage>
</organism>